<keyword evidence="2" id="KW-0812">Transmembrane</keyword>
<keyword evidence="2" id="KW-0472">Membrane</keyword>
<keyword evidence="4" id="KW-1185">Reference proteome</keyword>
<protein>
    <submittedName>
        <fullName evidence="3">Uncharacterized protein</fullName>
    </submittedName>
</protein>
<sequence length="105" mass="12358">MKDDESILYRPSTIRFKLENKTREKNSPCMCVWWFFSLQFFVYILLQGGSSSRRWSPHPEQRPKGGREFTDRRIGSCQERGEHGPCPAIRVHLPRSLHTDNVLHS</sequence>
<evidence type="ECO:0000313" key="4">
    <source>
        <dbReference type="Proteomes" id="UP001054945"/>
    </source>
</evidence>
<dbReference type="EMBL" id="BPLR01002553">
    <property type="protein sequence ID" value="GIX75041.1"/>
    <property type="molecule type" value="Genomic_DNA"/>
</dbReference>
<proteinExistence type="predicted"/>
<feature type="transmembrane region" description="Helical" evidence="2">
    <location>
        <begin position="25"/>
        <end position="46"/>
    </location>
</feature>
<reference evidence="3 4" key="1">
    <citation type="submission" date="2021-06" db="EMBL/GenBank/DDBJ databases">
        <title>Caerostris extrusa draft genome.</title>
        <authorList>
            <person name="Kono N."/>
            <person name="Arakawa K."/>
        </authorList>
    </citation>
    <scope>NUCLEOTIDE SEQUENCE [LARGE SCALE GENOMIC DNA]</scope>
</reference>
<dbReference type="AlphaFoldDB" id="A0AAV4MUI9"/>
<organism evidence="3 4">
    <name type="scientific">Caerostris extrusa</name>
    <name type="common">Bark spider</name>
    <name type="synonym">Caerostris bankana</name>
    <dbReference type="NCBI Taxonomy" id="172846"/>
    <lineage>
        <taxon>Eukaryota</taxon>
        <taxon>Metazoa</taxon>
        <taxon>Ecdysozoa</taxon>
        <taxon>Arthropoda</taxon>
        <taxon>Chelicerata</taxon>
        <taxon>Arachnida</taxon>
        <taxon>Araneae</taxon>
        <taxon>Araneomorphae</taxon>
        <taxon>Entelegynae</taxon>
        <taxon>Araneoidea</taxon>
        <taxon>Araneidae</taxon>
        <taxon>Caerostris</taxon>
    </lineage>
</organism>
<evidence type="ECO:0000313" key="3">
    <source>
        <dbReference type="EMBL" id="GIX75041.1"/>
    </source>
</evidence>
<comment type="caution">
    <text evidence="3">The sequence shown here is derived from an EMBL/GenBank/DDBJ whole genome shotgun (WGS) entry which is preliminary data.</text>
</comment>
<feature type="compositionally biased region" description="Basic and acidic residues" evidence="1">
    <location>
        <begin position="57"/>
        <end position="71"/>
    </location>
</feature>
<feature type="region of interest" description="Disordered" evidence="1">
    <location>
        <begin position="50"/>
        <end position="71"/>
    </location>
</feature>
<gene>
    <name evidence="3" type="ORF">CEXT_383661</name>
</gene>
<keyword evidence="2" id="KW-1133">Transmembrane helix</keyword>
<accession>A0AAV4MUI9</accession>
<evidence type="ECO:0000256" key="1">
    <source>
        <dbReference type="SAM" id="MobiDB-lite"/>
    </source>
</evidence>
<evidence type="ECO:0000256" key="2">
    <source>
        <dbReference type="SAM" id="Phobius"/>
    </source>
</evidence>
<name>A0AAV4MUI9_CAEEX</name>
<dbReference type="Proteomes" id="UP001054945">
    <property type="component" value="Unassembled WGS sequence"/>
</dbReference>